<dbReference type="PANTHER" id="PTHR40266:SF2">
    <property type="entry name" value="TOXIN HIGB-1"/>
    <property type="match status" value="1"/>
</dbReference>
<dbReference type="GeneID" id="82878207"/>
<organism evidence="1 2">
    <name type="scientific">Corynebacterium casei LMG S-19264</name>
    <dbReference type="NCBI Taxonomy" id="1285583"/>
    <lineage>
        <taxon>Bacteria</taxon>
        <taxon>Bacillati</taxon>
        <taxon>Actinomycetota</taxon>
        <taxon>Actinomycetes</taxon>
        <taxon>Mycobacteriales</taxon>
        <taxon>Corynebacteriaceae</taxon>
        <taxon>Corynebacterium</taxon>
    </lineage>
</organism>
<dbReference type="Proteomes" id="UP000019226">
    <property type="component" value="Chromosome"/>
</dbReference>
<sequence length="126" mass="14709">MKNPIRAINFSVASYWRGIGKLDEVDLLRILFDDDELQRMANDPNFKSKKWSSDLVKAYRKKIQILTSATDERDLRALKSLHLEQLKGNRIGTSSIRLNKQYRLILQFKSDESGRTVIVIELVDYH</sequence>
<dbReference type="PANTHER" id="PTHR40266">
    <property type="entry name" value="TOXIN HIGB-1"/>
    <property type="match status" value="1"/>
</dbReference>
<dbReference type="EMBL" id="CP004350">
    <property type="protein sequence ID" value="AHI20652.1"/>
    <property type="molecule type" value="Genomic_DNA"/>
</dbReference>
<dbReference type="SUPFAM" id="SSF143011">
    <property type="entry name" value="RelE-like"/>
    <property type="match status" value="1"/>
</dbReference>
<keyword evidence="2" id="KW-1185">Reference proteome</keyword>
<accession>A0ABM5PRD7</accession>
<evidence type="ECO:0000313" key="1">
    <source>
        <dbReference type="EMBL" id="AHI20652.1"/>
    </source>
</evidence>
<reference evidence="2" key="1">
    <citation type="submission" date="2013-02" db="EMBL/GenBank/DDBJ databases">
        <title>The complete genome sequence of Corynebacterium casei LMG S-19264 (=DSM 44701).</title>
        <authorList>
            <person name="Ruckert C."/>
            <person name="Albersmeier A."/>
            <person name="Kalinowski J."/>
        </authorList>
    </citation>
    <scope>NUCLEOTIDE SEQUENCE [LARGE SCALE GENOMIC DNA]</scope>
    <source>
        <strain evidence="2">LMG S-19264</strain>
    </source>
</reference>
<dbReference type="Pfam" id="PF05015">
    <property type="entry name" value="HigB-like_toxin"/>
    <property type="match status" value="1"/>
</dbReference>
<dbReference type="Gene3D" id="3.30.2310.20">
    <property type="entry name" value="RelE-like"/>
    <property type="match status" value="1"/>
</dbReference>
<name>A0ABM5PRD7_9CORY</name>
<gene>
    <name evidence="1" type="ORF">CCASEI_10485</name>
</gene>
<evidence type="ECO:0000313" key="2">
    <source>
        <dbReference type="Proteomes" id="UP000019226"/>
    </source>
</evidence>
<protein>
    <submittedName>
        <fullName evidence="1">Plasmid maintenance system killer protein</fullName>
    </submittedName>
</protein>
<dbReference type="InterPro" id="IPR035093">
    <property type="entry name" value="RelE/ParE_toxin_dom_sf"/>
</dbReference>
<proteinExistence type="predicted"/>
<dbReference type="InterPro" id="IPR007711">
    <property type="entry name" value="HigB-1"/>
</dbReference>
<dbReference type="RefSeq" id="WP_006823442.1">
    <property type="nucleotide sequence ID" value="NZ_CP004350.1"/>
</dbReference>